<dbReference type="Gene3D" id="3.90.1150.10">
    <property type="entry name" value="Aspartate Aminotransferase, domain 1"/>
    <property type="match status" value="1"/>
</dbReference>
<evidence type="ECO:0000256" key="1">
    <source>
        <dbReference type="ARBA" id="ARBA00001933"/>
    </source>
</evidence>
<dbReference type="InterPro" id="IPR015422">
    <property type="entry name" value="PyrdxlP-dep_Trfase_small"/>
</dbReference>
<accession>A0A382YB21</accession>
<name>A0A382YB21_9ZZZZ</name>
<evidence type="ECO:0000313" key="4">
    <source>
        <dbReference type="EMBL" id="SVD80189.1"/>
    </source>
</evidence>
<evidence type="ECO:0000256" key="2">
    <source>
        <dbReference type="ARBA" id="ARBA00006490"/>
    </source>
</evidence>
<comment type="cofactor">
    <cofactor evidence="1">
        <name>pyridoxal 5'-phosphate</name>
        <dbReference type="ChEBI" id="CHEBI:597326"/>
    </cofactor>
</comment>
<protein>
    <recommendedName>
        <fullName evidence="3">Aminotransferase class V domain-containing protein</fullName>
    </recommendedName>
</protein>
<reference evidence="4" key="1">
    <citation type="submission" date="2018-05" db="EMBL/GenBank/DDBJ databases">
        <authorList>
            <person name="Lanie J.A."/>
            <person name="Ng W.-L."/>
            <person name="Kazmierczak K.M."/>
            <person name="Andrzejewski T.M."/>
            <person name="Davidsen T.M."/>
            <person name="Wayne K.J."/>
            <person name="Tettelin H."/>
            <person name="Glass J.I."/>
            <person name="Rusch D."/>
            <person name="Podicherti R."/>
            <person name="Tsui H.-C.T."/>
            <person name="Winkler M.E."/>
        </authorList>
    </citation>
    <scope>NUCLEOTIDE SEQUENCE</scope>
</reference>
<comment type="similarity">
    <text evidence="2">Belongs to the class-V pyridoxal-phosphate-dependent aminotransferase family. NifS/IscS subfamily.</text>
</comment>
<dbReference type="Gene3D" id="3.40.640.10">
    <property type="entry name" value="Type I PLP-dependent aspartate aminotransferase-like (Major domain)"/>
    <property type="match status" value="1"/>
</dbReference>
<dbReference type="InterPro" id="IPR000192">
    <property type="entry name" value="Aminotrans_V_dom"/>
</dbReference>
<feature type="non-terminal residue" evidence="4">
    <location>
        <position position="245"/>
    </location>
</feature>
<dbReference type="InterPro" id="IPR015421">
    <property type="entry name" value="PyrdxlP-dep_Trfase_major"/>
</dbReference>
<evidence type="ECO:0000259" key="3">
    <source>
        <dbReference type="Pfam" id="PF00266"/>
    </source>
</evidence>
<gene>
    <name evidence="4" type="ORF">METZ01_LOCUS433043</name>
</gene>
<proteinExistence type="inferred from homology"/>
<dbReference type="PANTHER" id="PTHR11601">
    <property type="entry name" value="CYSTEINE DESULFURYLASE FAMILY MEMBER"/>
    <property type="match status" value="1"/>
</dbReference>
<dbReference type="InterPro" id="IPR015424">
    <property type="entry name" value="PyrdxlP-dep_Trfase"/>
</dbReference>
<dbReference type="Pfam" id="PF00266">
    <property type="entry name" value="Aminotran_5"/>
    <property type="match status" value="1"/>
</dbReference>
<dbReference type="AlphaFoldDB" id="A0A382YB21"/>
<organism evidence="4">
    <name type="scientific">marine metagenome</name>
    <dbReference type="NCBI Taxonomy" id="408172"/>
    <lineage>
        <taxon>unclassified sequences</taxon>
        <taxon>metagenomes</taxon>
        <taxon>ecological metagenomes</taxon>
    </lineage>
</organism>
<dbReference type="EMBL" id="UINC01174188">
    <property type="protein sequence ID" value="SVD80189.1"/>
    <property type="molecule type" value="Genomic_DNA"/>
</dbReference>
<dbReference type="PANTHER" id="PTHR11601:SF34">
    <property type="entry name" value="CYSTEINE DESULFURASE"/>
    <property type="match status" value="1"/>
</dbReference>
<dbReference type="SUPFAM" id="SSF53383">
    <property type="entry name" value="PLP-dependent transferases"/>
    <property type="match status" value="1"/>
</dbReference>
<feature type="domain" description="Aminotransferase class V" evidence="3">
    <location>
        <begin position="3"/>
        <end position="244"/>
    </location>
</feature>
<sequence length="245" mass="26287">MPYFDHSATTPIHPQVLETMNLISQIHFGNPSSIHASGRKSRSIIESARRTIAEAIQASHNEIIFTGSGTEANNIVLWSLAHLEKKHVITSAIEHPAILKVLETIAPLGVTFTALSVDEFGQVNPEDLKNSIQSDTGLISIMMVNNEVGTINPMNALIEIAQSKGIPFHSDTVQALGKTPLSVQDINADYLSFSGHKFYGPKGVGFLYKKNGASLNPLIIGGGQENHFRAGTENVPGIAGLSEAV</sequence>